<gene>
    <name evidence="3" type="ORF">GOODEAATRI_008252</name>
</gene>
<feature type="domain" description="Alpha-2-macroglobulin bait region" evidence="2">
    <location>
        <begin position="142"/>
        <end position="224"/>
    </location>
</feature>
<evidence type="ECO:0000313" key="4">
    <source>
        <dbReference type="Proteomes" id="UP001476798"/>
    </source>
</evidence>
<organism evidence="3 4">
    <name type="scientific">Goodea atripinnis</name>
    <dbReference type="NCBI Taxonomy" id="208336"/>
    <lineage>
        <taxon>Eukaryota</taxon>
        <taxon>Metazoa</taxon>
        <taxon>Chordata</taxon>
        <taxon>Craniata</taxon>
        <taxon>Vertebrata</taxon>
        <taxon>Euteleostomi</taxon>
        <taxon>Actinopterygii</taxon>
        <taxon>Neopterygii</taxon>
        <taxon>Teleostei</taxon>
        <taxon>Neoteleostei</taxon>
        <taxon>Acanthomorphata</taxon>
        <taxon>Ovalentaria</taxon>
        <taxon>Atherinomorphae</taxon>
        <taxon>Cyprinodontiformes</taxon>
        <taxon>Goodeidae</taxon>
        <taxon>Goodea</taxon>
    </lineage>
</organism>
<comment type="caution">
    <text evidence="3">The sequence shown here is derived from an EMBL/GenBank/DDBJ whole genome shotgun (WGS) entry which is preliminary data.</text>
</comment>
<keyword evidence="4" id="KW-1185">Reference proteome</keyword>
<dbReference type="Gene3D" id="2.60.120.1540">
    <property type="match status" value="1"/>
</dbReference>
<evidence type="ECO:0008006" key="5">
    <source>
        <dbReference type="Google" id="ProtNLM"/>
    </source>
</evidence>
<feature type="domain" description="Alpha-macroglobulin-like TED" evidence="1">
    <location>
        <begin position="304"/>
        <end position="393"/>
    </location>
</feature>
<evidence type="ECO:0000259" key="2">
    <source>
        <dbReference type="Pfam" id="PF07703"/>
    </source>
</evidence>
<evidence type="ECO:0000313" key="3">
    <source>
        <dbReference type="EMBL" id="MEQ2177878.1"/>
    </source>
</evidence>
<protein>
    <recommendedName>
        <fullName evidence="5">Alpha-macroglobulin receptor-binding domain-containing protein</fullName>
    </recommendedName>
</protein>
<dbReference type="InterPro" id="IPR008930">
    <property type="entry name" value="Terpenoid_cyclase/PrenylTrfase"/>
</dbReference>
<dbReference type="Gene3D" id="1.50.10.20">
    <property type="match status" value="2"/>
</dbReference>
<dbReference type="EMBL" id="JAHRIO010060405">
    <property type="protein sequence ID" value="MEQ2177878.1"/>
    <property type="molecule type" value="Genomic_DNA"/>
</dbReference>
<feature type="non-terminal residue" evidence="3">
    <location>
        <position position="1"/>
    </location>
</feature>
<evidence type="ECO:0000259" key="1">
    <source>
        <dbReference type="Pfam" id="PF07678"/>
    </source>
</evidence>
<name>A0ABV0P2M0_9TELE</name>
<accession>A0ABV0P2M0</accession>
<dbReference type="Pfam" id="PF07678">
    <property type="entry name" value="TED_complement"/>
    <property type="match status" value="1"/>
</dbReference>
<dbReference type="Proteomes" id="UP001476798">
    <property type="component" value="Unassembled WGS sequence"/>
</dbReference>
<dbReference type="Pfam" id="PF07703">
    <property type="entry name" value="A2M_BRD"/>
    <property type="match status" value="1"/>
</dbReference>
<dbReference type="PANTHER" id="PTHR11412:SF150">
    <property type="entry name" value="ALPHA-2-MACROGLOBULIN-RELATED"/>
    <property type="match status" value="1"/>
</dbReference>
<sequence>PLKNQNSCTTALIRKDDVSLTSLCKRKQKQTSNKGCSTFTFKVSGFTKHDPKLLLDVLDVSATVVDKLTCVSHTQWERIKITYLIGRLFFEHVPKTYTQGKDLVGKVKAVDYPGKPIPHLTVYLFTGKKGSPCFMDIVKTDHSGIATFSLDTEKFRGEVYLFVLSRGHIVLQGYEHLHSSPESMRVISKFSPSPALPGEDVRLCIKAQQNSVCGVSLIDLNVLARANAGDLDSNQIKVTAVASSDYTLTPLSTDHSIFCLCGGEHKILRWTLSPRSLGHYLSEKLDTQIPRNVIDGSLTAEVSVSGYQKQLTYMDKAYAFSTFGSGEGNTWLTAFVMVTFYKARSFIYIDPKIREEAWKWLECQQLNDGCFKVSGKLYNNKIRDTAVAIKAMTLYSSMVKNRGSTSVTVTSPIDHLSFQVNEQNKLVYQGLMLQDLKGKYWLKAEGASCTAVQVTLLYNVPASAVVCSFSVEVEVVIHNCCHERLVTLKLKSL</sequence>
<dbReference type="PANTHER" id="PTHR11412">
    <property type="entry name" value="MACROGLOBULIN / COMPLEMENT"/>
    <property type="match status" value="1"/>
</dbReference>
<dbReference type="InterPro" id="IPR011625">
    <property type="entry name" value="A2M_N_BRD"/>
</dbReference>
<dbReference type="SUPFAM" id="SSF48239">
    <property type="entry name" value="Terpenoid cyclases/Protein prenyltransferases"/>
    <property type="match status" value="1"/>
</dbReference>
<proteinExistence type="predicted"/>
<dbReference type="InterPro" id="IPR011626">
    <property type="entry name" value="Alpha-macroglobulin_TED"/>
</dbReference>
<reference evidence="3 4" key="1">
    <citation type="submission" date="2021-06" db="EMBL/GenBank/DDBJ databases">
        <authorList>
            <person name="Palmer J.M."/>
        </authorList>
    </citation>
    <scope>NUCLEOTIDE SEQUENCE [LARGE SCALE GENOMIC DNA]</scope>
    <source>
        <strain evidence="3 4">GA_2019</strain>
        <tissue evidence="3">Muscle</tissue>
    </source>
</reference>
<dbReference type="InterPro" id="IPR050473">
    <property type="entry name" value="A2M/Complement_sys"/>
</dbReference>